<keyword evidence="2 5" id="KW-0812">Transmembrane</keyword>
<keyword evidence="8" id="KW-1185">Reference proteome</keyword>
<feature type="transmembrane region" description="Helical" evidence="5">
    <location>
        <begin position="32"/>
        <end position="54"/>
    </location>
</feature>
<keyword evidence="4 5" id="KW-0472">Membrane</keyword>
<organism evidence="7 8">
    <name type="scientific">Halorubrum xinjiangense</name>
    <dbReference type="NCBI Taxonomy" id="261291"/>
    <lineage>
        <taxon>Archaea</taxon>
        <taxon>Methanobacteriati</taxon>
        <taxon>Methanobacteriota</taxon>
        <taxon>Stenosarchaea group</taxon>
        <taxon>Halobacteria</taxon>
        <taxon>Halobacteriales</taxon>
        <taxon>Haloferacaceae</taxon>
        <taxon>Halorubrum</taxon>
    </lineage>
</organism>
<dbReference type="OrthoDB" id="116519at2157"/>
<keyword evidence="3 5" id="KW-1133">Transmembrane helix</keyword>
<name>A0A1G7H7N9_9EURY</name>
<dbReference type="GO" id="GO:0016020">
    <property type="term" value="C:membrane"/>
    <property type="evidence" value="ECO:0007669"/>
    <property type="project" value="UniProtKB-SubCell"/>
</dbReference>
<feature type="transmembrane region" description="Helical" evidence="5">
    <location>
        <begin position="111"/>
        <end position="132"/>
    </location>
</feature>
<evidence type="ECO:0000256" key="1">
    <source>
        <dbReference type="ARBA" id="ARBA00004141"/>
    </source>
</evidence>
<feature type="transmembrane region" description="Helical" evidence="5">
    <location>
        <begin position="227"/>
        <end position="246"/>
    </location>
</feature>
<evidence type="ECO:0000256" key="4">
    <source>
        <dbReference type="ARBA" id="ARBA00023136"/>
    </source>
</evidence>
<dbReference type="EMBL" id="FNBO01000001">
    <property type="protein sequence ID" value="SDE96416.1"/>
    <property type="molecule type" value="Genomic_DNA"/>
</dbReference>
<dbReference type="Pfam" id="PF04893">
    <property type="entry name" value="Yip1"/>
    <property type="match status" value="1"/>
</dbReference>
<evidence type="ECO:0000259" key="6">
    <source>
        <dbReference type="Pfam" id="PF04893"/>
    </source>
</evidence>
<proteinExistence type="predicted"/>
<dbReference type="InterPro" id="IPR006977">
    <property type="entry name" value="Yip1_dom"/>
</dbReference>
<dbReference type="AlphaFoldDB" id="A0A1G7H7N9"/>
<feature type="domain" description="Yip1" evidence="6">
    <location>
        <begin position="115"/>
        <end position="245"/>
    </location>
</feature>
<feature type="transmembrane region" description="Helical" evidence="5">
    <location>
        <begin position="152"/>
        <end position="177"/>
    </location>
</feature>
<evidence type="ECO:0000313" key="8">
    <source>
        <dbReference type="Proteomes" id="UP000324020"/>
    </source>
</evidence>
<protein>
    <submittedName>
        <fullName evidence="7">Yip1 domain-containing protein</fullName>
    </submittedName>
</protein>
<dbReference type="Proteomes" id="UP000324020">
    <property type="component" value="Unassembled WGS sequence"/>
</dbReference>
<evidence type="ECO:0000256" key="5">
    <source>
        <dbReference type="SAM" id="Phobius"/>
    </source>
</evidence>
<comment type="subcellular location">
    <subcellularLocation>
        <location evidence="1">Membrane</location>
        <topology evidence="1">Multi-pass membrane protein</topology>
    </subcellularLocation>
</comment>
<sequence>MPSPFAALASLPGSLLDHVRDAFDSPRAGAVAVSMVVVVSIGTSLGIVALGGVFDATVDRQITVDNPDRPSESTCETFGDDADSVLADRCDEPERVEVDAGEELRDAATGYLHYGLLGVPIWWALFAVALHVGTRVAGGTGSVGDSFVIAGWALGAELLRLAAGIAAIWYSLSTAALAGSTFEALSTDIVAAITSAAGPLLVASAVAIAVQWVVVVGGLEAEHDLDRGTAAGVATVFAVIALLLAAV</sequence>
<evidence type="ECO:0000313" key="7">
    <source>
        <dbReference type="EMBL" id="SDE96416.1"/>
    </source>
</evidence>
<gene>
    <name evidence="7" type="ORF">SAMN04488067_101250</name>
</gene>
<evidence type="ECO:0000256" key="3">
    <source>
        <dbReference type="ARBA" id="ARBA00022989"/>
    </source>
</evidence>
<dbReference type="RefSeq" id="WP_149797255.1">
    <property type="nucleotide sequence ID" value="NZ_FNBO01000001.1"/>
</dbReference>
<accession>A0A1G7H7N9</accession>
<reference evidence="7 8" key="1">
    <citation type="submission" date="2016-10" db="EMBL/GenBank/DDBJ databases">
        <authorList>
            <person name="Varghese N."/>
            <person name="Submissions S."/>
        </authorList>
    </citation>
    <scope>NUCLEOTIDE SEQUENCE [LARGE SCALE GENOMIC DNA]</scope>
    <source>
        <strain evidence="7 8">CGMCC 1.3527</strain>
    </source>
</reference>
<feature type="transmembrane region" description="Helical" evidence="5">
    <location>
        <begin position="189"/>
        <end position="215"/>
    </location>
</feature>
<evidence type="ECO:0000256" key="2">
    <source>
        <dbReference type="ARBA" id="ARBA00022692"/>
    </source>
</evidence>